<feature type="coiled-coil region" evidence="2">
    <location>
        <begin position="245"/>
        <end position="289"/>
    </location>
</feature>
<dbReference type="PANTHER" id="PTHR15157:SF5">
    <property type="entry name" value="UV RADIATION RESISTANCE-ASSOCIATED GENE PROTEIN"/>
    <property type="match status" value="1"/>
</dbReference>
<dbReference type="AlphaFoldDB" id="A0A6G0XDJ7"/>
<keyword evidence="1 2" id="KW-0175">Coiled coil</keyword>
<dbReference type="EMBL" id="VJMJ01000077">
    <property type="protein sequence ID" value="KAF0738293.1"/>
    <property type="molecule type" value="Genomic_DNA"/>
</dbReference>
<evidence type="ECO:0008006" key="5">
    <source>
        <dbReference type="Google" id="ProtNLM"/>
    </source>
</evidence>
<sequence length="503" mass="57593">MQTGRRGLTRSQLKTVALRHITFGNSIMSGQSMISINVSHEIDLPDLFFRLTYNDVELYKSEIASKTLNPVWAAVELSDDSINKFLHDDGKDFDIVVYRVCTSSTMLMPMVDHAVVEEVDEDDEEEEVEDYDADNISFTGLPVSASDEAEYFEEEVFRFNVELDELEPLHCDFRELYYLPLNTLVLGFKGNQYFVRRDVLSMLVQNGMILSRRAKDIVPQLPQNTFVMGTAAKYLDDNIELLRQIKEKQVSIAKKRQAVEELLANEEEASAKENARLQLQSRIMELRKQVIQKKQALDQVKSVLKVEKHMLSTDQRLPRTLTQLTNLEAKETEMNSGIIHRRMDILRVAHSIRALQATLVSQLYDIYPIAYLGAGEYSIGGIKFTNSDINNGRDEEMLSTALGYIAHFVFLLAKYLNVTLRYAIKHVSSRSSMCDEVNDPGGEYPLYKRGADRERFEKAFVFLKKDIEQLLLARGLDPGQQGQLLMRLTTLVESEMEWLKNNS</sequence>
<dbReference type="Pfam" id="PF10186">
    <property type="entry name" value="ATG14"/>
    <property type="match status" value="1"/>
</dbReference>
<dbReference type="InterPro" id="IPR018791">
    <property type="entry name" value="UV_resistance/autophagy_Atg14"/>
</dbReference>
<dbReference type="GO" id="GO:0032991">
    <property type="term" value="C:protein-containing complex"/>
    <property type="evidence" value="ECO:0007669"/>
    <property type="project" value="UniProtKB-ARBA"/>
</dbReference>
<dbReference type="GO" id="GO:0035493">
    <property type="term" value="P:SNARE complex assembly"/>
    <property type="evidence" value="ECO:0007669"/>
    <property type="project" value="TreeGrafter"/>
</dbReference>
<comment type="caution">
    <text evidence="3">The sequence shown here is derived from an EMBL/GenBank/DDBJ whole genome shotgun (WGS) entry which is preliminary data.</text>
</comment>
<protein>
    <recommendedName>
        <fullName evidence="5">C2 domain-containing protein</fullName>
    </recommendedName>
</protein>
<accession>A0A6G0XDJ7</accession>
<organism evidence="3 4">
    <name type="scientific">Aphanomyces euteiches</name>
    <dbReference type="NCBI Taxonomy" id="100861"/>
    <lineage>
        <taxon>Eukaryota</taxon>
        <taxon>Sar</taxon>
        <taxon>Stramenopiles</taxon>
        <taxon>Oomycota</taxon>
        <taxon>Saprolegniomycetes</taxon>
        <taxon>Saprolegniales</taxon>
        <taxon>Verrucalvaceae</taxon>
        <taxon>Aphanomyces</taxon>
    </lineage>
</organism>
<gene>
    <name evidence="3" type="ORF">Ae201684_005851</name>
</gene>
<dbReference type="VEuPathDB" id="FungiDB:AeMF1_012110"/>
<dbReference type="GO" id="GO:0005768">
    <property type="term" value="C:endosome"/>
    <property type="evidence" value="ECO:0007669"/>
    <property type="project" value="TreeGrafter"/>
</dbReference>
<keyword evidence="4" id="KW-1185">Reference proteome</keyword>
<dbReference type="GO" id="GO:0000323">
    <property type="term" value="C:lytic vacuole"/>
    <property type="evidence" value="ECO:0007669"/>
    <property type="project" value="TreeGrafter"/>
</dbReference>
<dbReference type="Proteomes" id="UP000481153">
    <property type="component" value="Unassembled WGS sequence"/>
</dbReference>
<evidence type="ECO:0000256" key="1">
    <source>
        <dbReference type="ARBA" id="ARBA00023054"/>
    </source>
</evidence>
<proteinExistence type="predicted"/>
<dbReference type="PANTHER" id="PTHR15157">
    <property type="entry name" value="UV RADIATION RESISTANCE-ASSOCIATED GENE PROTEIN"/>
    <property type="match status" value="1"/>
</dbReference>
<dbReference type="GO" id="GO:0000149">
    <property type="term" value="F:SNARE binding"/>
    <property type="evidence" value="ECO:0007669"/>
    <property type="project" value="TreeGrafter"/>
</dbReference>
<evidence type="ECO:0000313" key="4">
    <source>
        <dbReference type="Proteomes" id="UP000481153"/>
    </source>
</evidence>
<evidence type="ECO:0000256" key="2">
    <source>
        <dbReference type="SAM" id="Coils"/>
    </source>
</evidence>
<reference evidence="3 4" key="1">
    <citation type="submission" date="2019-07" db="EMBL/GenBank/DDBJ databases">
        <title>Genomics analysis of Aphanomyces spp. identifies a new class of oomycete effector associated with host adaptation.</title>
        <authorList>
            <person name="Gaulin E."/>
        </authorList>
    </citation>
    <scope>NUCLEOTIDE SEQUENCE [LARGE SCALE GENOMIC DNA]</scope>
    <source>
        <strain evidence="3 4">ATCC 201684</strain>
    </source>
</reference>
<name>A0A6G0XDJ7_9STRA</name>
<evidence type="ECO:0000313" key="3">
    <source>
        <dbReference type="EMBL" id="KAF0738293.1"/>
    </source>
</evidence>